<organism evidence="1 2">
    <name type="scientific">Sphingobacterium haloxyli</name>
    <dbReference type="NCBI Taxonomy" id="2100533"/>
    <lineage>
        <taxon>Bacteria</taxon>
        <taxon>Pseudomonadati</taxon>
        <taxon>Bacteroidota</taxon>
        <taxon>Sphingobacteriia</taxon>
        <taxon>Sphingobacteriales</taxon>
        <taxon>Sphingobacteriaceae</taxon>
        <taxon>Sphingobacterium</taxon>
    </lineage>
</organism>
<dbReference type="AlphaFoldDB" id="A0A2S9J096"/>
<sequence length="145" mass="16072">MRAFLSSIVLFFYMLTCTGATIYMHQCHGGSLIMLQDNADEHHQSCPICVDHGHEKEASSSHACNTKGDDCCKDIKIDLKKGQEKVESAPAAFSFLTLSPATLSIIWIVVFQSHFDTQKASTGPSQFSVAKRSTPTYLLHCNFRI</sequence>
<gene>
    <name evidence="1" type="ORF">C5745_16335</name>
</gene>
<comment type="caution">
    <text evidence="1">The sequence shown here is derived from an EMBL/GenBank/DDBJ whole genome shotgun (WGS) entry which is preliminary data.</text>
</comment>
<proteinExistence type="predicted"/>
<dbReference type="EMBL" id="PVBQ01000016">
    <property type="protein sequence ID" value="PRD46174.1"/>
    <property type="molecule type" value="Genomic_DNA"/>
</dbReference>
<accession>A0A2S9J096</accession>
<dbReference type="Pfam" id="PF26622">
    <property type="entry name" value="DUF8199"/>
    <property type="match status" value="1"/>
</dbReference>
<protein>
    <submittedName>
        <fullName evidence="1">Uncharacterized protein</fullName>
    </submittedName>
</protein>
<name>A0A2S9J096_9SPHI</name>
<dbReference type="InterPro" id="IPR058512">
    <property type="entry name" value="DUF8199"/>
</dbReference>
<reference evidence="1 2" key="1">
    <citation type="submission" date="2018-02" db="EMBL/GenBank/DDBJ databases">
        <title>The draft genome of Sphingobacterium sp. 5JN-11.</title>
        <authorList>
            <person name="Liu L."/>
            <person name="Li L."/>
            <person name="Liang L."/>
            <person name="Zhang X."/>
            <person name="Wang T."/>
        </authorList>
    </citation>
    <scope>NUCLEOTIDE SEQUENCE [LARGE SCALE GENOMIC DNA]</scope>
    <source>
        <strain evidence="1 2">5JN-11</strain>
    </source>
</reference>
<evidence type="ECO:0000313" key="1">
    <source>
        <dbReference type="EMBL" id="PRD46174.1"/>
    </source>
</evidence>
<keyword evidence="2" id="KW-1185">Reference proteome</keyword>
<evidence type="ECO:0000313" key="2">
    <source>
        <dbReference type="Proteomes" id="UP000239711"/>
    </source>
</evidence>
<dbReference type="Proteomes" id="UP000239711">
    <property type="component" value="Unassembled WGS sequence"/>
</dbReference>